<dbReference type="RefSeq" id="WP_130021204.1">
    <property type="nucleotide sequence ID" value="NZ_SEWF01000015.1"/>
</dbReference>
<dbReference type="Proteomes" id="UP000293162">
    <property type="component" value="Unassembled WGS sequence"/>
</dbReference>
<protein>
    <submittedName>
        <fullName evidence="4">Glycoside hydrolase family 16 protein</fullName>
    </submittedName>
</protein>
<feature type="signal peptide" evidence="2">
    <location>
        <begin position="1"/>
        <end position="19"/>
    </location>
</feature>
<evidence type="ECO:0000259" key="3">
    <source>
        <dbReference type="PROSITE" id="PS51762"/>
    </source>
</evidence>
<keyword evidence="5" id="KW-1185">Reference proteome</keyword>
<feature type="chain" id="PRO_5020661814" evidence="2">
    <location>
        <begin position="20"/>
        <end position="291"/>
    </location>
</feature>
<organism evidence="4 5">
    <name type="scientific">Emticicia agri</name>
    <dbReference type="NCBI Taxonomy" id="2492393"/>
    <lineage>
        <taxon>Bacteria</taxon>
        <taxon>Pseudomonadati</taxon>
        <taxon>Bacteroidota</taxon>
        <taxon>Cytophagia</taxon>
        <taxon>Cytophagales</taxon>
        <taxon>Leadbetterellaceae</taxon>
        <taxon>Emticicia</taxon>
    </lineage>
</organism>
<comment type="caution">
    <text evidence="4">The sequence shown here is derived from an EMBL/GenBank/DDBJ whole genome shotgun (WGS) entry which is preliminary data.</text>
</comment>
<dbReference type="Pfam" id="PF00722">
    <property type="entry name" value="Glyco_hydro_16"/>
    <property type="match status" value="1"/>
</dbReference>
<dbReference type="GO" id="GO:0005975">
    <property type="term" value="P:carbohydrate metabolic process"/>
    <property type="evidence" value="ECO:0007669"/>
    <property type="project" value="InterPro"/>
</dbReference>
<dbReference type="InterPro" id="IPR000757">
    <property type="entry name" value="Beta-glucanase-like"/>
</dbReference>
<evidence type="ECO:0000256" key="1">
    <source>
        <dbReference type="ARBA" id="ARBA00006865"/>
    </source>
</evidence>
<reference evidence="4 5" key="1">
    <citation type="submission" date="2019-02" db="EMBL/GenBank/DDBJ databases">
        <title>Bacterial novel species Emticicia sp. 17J42-9 isolated from soil.</title>
        <authorList>
            <person name="Jung H.-Y."/>
        </authorList>
    </citation>
    <scope>NUCLEOTIDE SEQUENCE [LARGE SCALE GENOMIC DNA]</scope>
    <source>
        <strain evidence="4 5">17J42-9</strain>
    </source>
</reference>
<dbReference type="PANTHER" id="PTHR10963:SF55">
    <property type="entry name" value="GLYCOSIDE HYDROLASE FAMILY 16 PROTEIN"/>
    <property type="match status" value="1"/>
</dbReference>
<gene>
    <name evidence="4" type="ORF">EWM59_11920</name>
</gene>
<dbReference type="EMBL" id="SEWF01000015">
    <property type="protein sequence ID" value="RYU95370.1"/>
    <property type="molecule type" value="Genomic_DNA"/>
</dbReference>
<sequence length="291" mass="33515">MKKHAIIVCAWLCYLSALAQKPDPFKPDFSEPKAIPGMKLVWNDEFNTNGKPDPKNWRHEQGFVRNQETQWYQADNAICKDGVLLIEGKKEAIKNPDYVAGSNDWRKNREYAEYTSSSIQTRGLKQWQFGRIEVRARIDTAMGSWPAIWTLGVSKPWPSNGEIDIMEFYRVNNVPTILANTAWGTNTAYKAKWDDQKIPLQHFTAKDKDWVMKFHTWRMDWDKDTINLYLDDELLNSTALSETINADGSNGFLQEHYLLLNLAIGGINGGKAINNLIKYEVDYARVYQKAD</sequence>
<comment type="similarity">
    <text evidence="1">Belongs to the glycosyl hydrolase 16 family.</text>
</comment>
<evidence type="ECO:0000313" key="4">
    <source>
        <dbReference type="EMBL" id="RYU95370.1"/>
    </source>
</evidence>
<dbReference type="SUPFAM" id="SSF49899">
    <property type="entry name" value="Concanavalin A-like lectins/glucanases"/>
    <property type="match status" value="1"/>
</dbReference>
<dbReference type="Gene3D" id="2.60.120.200">
    <property type="match status" value="1"/>
</dbReference>
<keyword evidence="2" id="KW-0732">Signal</keyword>
<dbReference type="PANTHER" id="PTHR10963">
    <property type="entry name" value="GLYCOSYL HYDROLASE-RELATED"/>
    <property type="match status" value="1"/>
</dbReference>
<dbReference type="GO" id="GO:0004553">
    <property type="term" value="F:hydrolase activity, hydrolyzing O-glycosyl compounds"/>
    <property type="evidence" value="ECO:0007669"/>
    <property type="project" value="InterPro"/>
</dbReference>
<dbReference type="PROSITE" id="PS51762">
    <property type="entry name" value="GH16_2"/>
    <property type="match status" value="1"/>
</dbReference>
<proteinExistence type="inferred from homology"/>
<dbReference type="CDD" id="cd08023">
    <property type="entry name" value="GH16_laminarinase_like"/>
    <property type="match status" value="1"/>
</dbReference>
<dbReference type="AlphaFoldDB" id="A0A4V1ZD94"/>
<dbReference type="InterPro" id="IPR013320">
    <property type="entry name" value="ConA-like_dom_sf"/>
</dbReference>
<feature type="domain" description="GH16" evidence="3">
    <location>
        <begin position="16"/>
        <end position="291"/>
    </location>
</feature>
<dbReference type="OrthoDB" id="9776255at2"/>
<evidence type="ECO:0000256" key="2">
    <source>
        <dbReference type="SAM" id="SignalP"/>
    </source>
</evidence>
<dbReference type="InterPro" id="IPR050546">
    <property type="entry name" value="Glycosyl_Hydrlase_16"/>
</dbReference>
<name>A0A4V1ZD94_9BACT</name>
<keyword evidence="4" id="KW-0378">Hydrolase</keyword>
<accession>A0A4V1ZD94</accession>
<evidence type="ECO:0000313" key="5">
    <source>
        <dbReference type="Proteomes" id="UP000293162"/>
    </source>
</evidence>